<organism evidence="2 4">
    <name type="scientific">Phocaeicola vulgatus</name>
    <name type="common">Bacteroides vulgatus</name>
    <dbReference type="NCBI Taxonomy" id="821"/>
    <lineage>
        <taxon>Bacteria</taxon>
        <taxon>Pseudomonadati</taxon>
        <taxon>Bacteroidota</taxon>
        <taxon>Bacteroidia</taxon>
        <taxon>Bacteroidales</taxon>
        <taxon>Bacteroidaceae</taxon>
        <taxon>Phocaeicola</taxon>
    </lineage>
</organism>
<evidence type="ECO:0000313" key="3">
    <source>
        <dbReference type="EMBL" id="RHK88490.1"/>
    </source>
</evidence>
<accession>A0A412VWD7</accession>
<evidence type="ECO:0000313" key="5">
    <source>
        <dbReference type="Proteomes" id="UP000286392"/>
    </source>
</evidence>
<evidence type="ECO:0000313" key="4">
    <source>
        <dbReference type="Proteomes" id="UP000285379"/>
    </source>
</evidence>
<comment type="caution">
    <text evidence="2">The sequence shown here is derived from an EMBL/GenBank/DDBJ whole genome shotgun (WGS) entry which is preliminary data.</text>
</comment>
<dbReference type="EMBL" id="QROB01000009">
    <property type="protein sequence ID" value="RHK88490.1"/>
    <property type="molecule type" value="Genomic_DNA"/>
</dbReference>
<dbReference type="Proteomes" id="UP000286392">
    <property type="component" value="Unassembled WGS sequence"/>
</dbReference>
<evidence type="ECO:0000313" key="2">
    <source>
        <dbReference type="EMBL" id="RGV13963.1"/>
    </source>
</evidence>
<dbReference type="GeneID" id="60062829"/>
<dbReference type="Proteomes" id="UP001201179">
    <property type="component" value="Unassembled WGS sequence"/>
</dbReference>
<dbReference type="PANTHER" id="PTHR38440:SF1">
    <property type="entry name" value="UPF0398 PROTEIN SPR0331"/>
    <property type="match status" value="1"/>
</dbReference>
<dbReference type="InterPro" id="IPR010697">
    <property type="entry name" value="YspA"/>
</dbReference>
<reference evidence="1" key="2">
    <citation type="submission" date="2022-01" db="EMBL/GenBank/DDBJ databases">
        <authorList>
            <person name="Mingchao X."/>
        </authorList>
    </citation>
    <scope>NUCLEOTIDE SEQUENCE</scope>
    <source>
        <strain evidence="1">Bv4372</strain>
    </source>
</reference>
<name>A0A412VWD7_PHOVU</name>
<dbReference type="SUPFAM" id="SSF102405">
    <property type="entry name" value="MCP/YpsA-like"/>
    <property type="match status" value="1"/>
</dbReference>
<dbReference type="AlphaFoldDB" id="A0A412VWD7"/>
<dbReference type="EMBL" id="QRYT01000001">
    <property type="protein sequence ID" value="RGV13963.1"/>
    <property type="molecule type" value="Genomic_DNA"/>
</dbReference>
<gene>
    <name evidence="3" type="ORF">DW043_07880</name>
    <name evidence="2" type="ORF">DWW27_00970</name>
    <name evidence="1" type="ORF">L4X52_16490</name>
</gene>
<proteinExistence type="predicted"/>
<protein>
    <submittedName>
        <fullName evidence="1">DUF1273 domain-containing protein</fullName>
    </submittedName>
    <submittedName>
        <fullName evidence="2">DUF1273 family protein</fullName>
    </submittedName>
</protein>
<dbReference type="RefSeq" id="WP_005938315.1">
    <property type="nucleotide sequence ID" value="NZ_CAXSLB010000001.1"/>
</dbReference>
<dbReference type="Gene3D" id="3.40.50.450">
    <property type="match status" value="1"/>
</dbReference>
<evidence type="ECO:0000313" key="1">
    <source>
        <dbReference type="EMBL" id="MCG0341560.1"/>
    </source>
</evidence>
<dbReference type="Pfam" id="PF06908">
    <property type="entry name" value="YpsA"/>
    <property type="match status" value="1"/>
</dbReference>
<dbReference type="PANTHER" id="PTHR38440">
    <property type="entry name" value="UPF0398 PROTEIN YPSA"/>
    <property type="match status" value="1"/>
</dbReference>
<sequence length="166" mass="18795">MIEKKTTKVKATAKAVAFTGHREISHIHQEQVRERLKEAVLQAIRQGANKFYCGMALGFDMMAAEEVLSLKLSIPMLKLVAVVPFKGQSASWSMVEQQRYAYILSKADDVVHLSEDYFNGCYFKRNDYMLSHSGSVIAYFDGKPKGGTAYTCRKAREKRMPVVNVY</sequence>
<dbReference type="EMBL" id="JAKKWZ010000038">
    <property type="protein sequence ID" value="MCG0341560.1"/>
    <property type="molecule type" value="Genomic_DNA"/>
</dbReference>
<reference evidence="4 5" key="1">
    <citation type="submission" date="2018-08" db="EMBL/GenBank/DDBJ databases">
        <title>A genome reference for cultivated species of the human gut microbiota.</title>
        <authorList>
            <person name="Zou Y."/>
            <person name="Xue W."/>
            <person name="Luo G."/>
        </authorList>
    </citation>
    <scope>NUCLEOTIDE SEQUENCE [LARGE SCALE GENOMIC DNA]</scope>
    <source>
        <strain evidence="2 4">AF14-8</strain>
        <strain evidence="3 5">AF39-8AT</strain>
    </source>
</reference>
<dbReference type="Proteomes" id="UP000285379">
    <property type="component" value="Unassembled WGS sequence"/>
</dbReference>